<dbReference type="InterPro" id="IPR029071">
    <property type="entry name" value="Ubiquitin-like_domsf"/>
</dbReference>
<dbReference type="PANTHER" id="PTHR23281">
    <property type="entry name" value="MERLIN/MOESIN/EZRIN/RADIXIN"/>
    <property type="match status" value="1"/>
</dbReference>
<dbReference type="InterPro" id="IPR000798">
    <property type="entry name" value="Ez/rad/moesin-like"/>
</dbReference>
<dbReference type="InterPro" id="IPR019747">
    <property type="entry name" value="FERM_CS"/>
</dbReference>
<dbReference type="Proteomes" id="UP001329430">
    <property type="component" value="Chromosome 1"/>
</dbReference>
<dbReference type="SUPFAM" id="SSF48678">
    <property type="entry name" value="Moesin tail domain"/>
    <property type="match status" value="1"/>
</dbReference>
<dbReference type="Gene3D" id="2.30.29.30">
    <property type="entry name" value="Pleckstrin-homology domain (PH domain)/Phosphotyrosine-binding domain (PTB)"/>
    <property type="match status" value="1"/>
</dbReference>
<dbReference type="PROSITE" id="PS00661">
    <property type="entry name" value="FERM_2"/>
    <property type="match status" value="1"/>
</dbReference>
<dbReference type="InterPro" id="IPR011174">
    <property type="entry name" value="ERM"/>
</dbReference>
<dbReference type="InterPro" id="IPR014352">
    <property type="entry name" value="FERM/acyl-CoA-bd_prot_sf"/>
</dbReference>
<dbReference type="SUPFAM" id="SSF54236">
    <property type="entry name" value="Ubiquitin-like"/>
    <property type="match status" value="1"/>
</dbReference>
<dbReference type="InterPro" id="IPR035963">
    <property type="entry name" value="FERM_2"/>
</dbReference>
<dbReference type="InterPro" id="IPR008954">
    <property type="entry name" value="Moesin_tail_sf"/>
</dbReference>
<dbReference type="Gene3D" id="6.10.360.10">
    <property type="match status" value="1"/>
</dbReference>
<dbReference type="Pfam" id="PF20492">
    <property type="entry name" value="ERM_helical"/>
    <property type="match status" value="1"/>
</dbReference>
<dbReference type="Pfam" id="PF09379">
    <property type="entry name" value="FERM_N"/>
    <property type="match status" value="1"/>
</dbReference>
<dbReference type="PIRSF" id="PIRSF002305">
    <property type="entry name" value="ERM"/>
    <property type="match status" value="1"/>
</dbReference>
<keyword evidence="13" id="KW-0175">Coiled coil</keyword>
<evidence type="ECO:0000256" key="11">
    <source>
        <dbReference type="ARBA" id="ARBA00023273"/>
    </source>
</evidence>
<evidence type="ECO:0000256" key="2">
    <source>
        <dbReference type="ARBA" id="ARBA00004202"/>
    </source>
</evidence>
<sequence length="559" mass="66506">MDWGIINSFVYFLANHTEIKITTMDTELEFAVPPKTRGRELFLQISRNLGLRETWFFGLMYKGANNEEIWFDSSKKSVNDIKFNARNLKYRVKYFPEDIGQELIEDTTIRYFYLQARSGILSDQIYCPPETSVLLASYAAQERYGDYNPKAHQNGIFRKEKLLPERVFQQHTMKREIWENNVLKMWQKHTGMLTEDAMIEYLKLAQNLEMFGVSYFEISNKKGTHLLLGVSALGLNIYKLEDKLNPIIAFPWSEISNINFKGIKFTIRPSDKESKMFIFYANDAFVNKHILNLSIGNHSMYVRRRKKDTLEVQQMKAKAAEQRKYKLEQRAKLLHEMLAREQAEKRENEYQNQIQVLKLEVERKHANLLEAQRTITQLQEQLRELQIAKQQLELQQNELKTMMERLEHSKHMEEKERRKLEDEIKLKQEEVQQIQNEVEVRNEETRLLQQKIEEANRREEQLRMEQEALQLEHERNKELEAVPNGSNVELPSLVEVNEQLKEDLLLLQQQLEQTRLENKQTEMDKIHRENIASGRDKYKTLNAIRKGNTVRRVDMFENM</sequence>
<proteinExistence type="predicted"/>
<dbReference type="GO" id="GO:0030182">
    <property type="term" value="P:neuron differentiation"/>
    <property type="evidence" value="ECO:0007669"/>
    <property type="project" value="UniProtKB-ARBA"/>
</dbReference>
<keyword evidence="8" id="KW-0472">Membrane</keyword>
<evidence type="ECO:0000256" key="1">
    <source>
        <dbReference type="ARBA" id="ARBA00004105"/>
    </source>
</evidence>
<name>A0AAN7ZPX3_9COLE</name>
<dbReference type="InterPro" id="IPR019748">
    <property type="entry name" value="FERM_central"/>
</dbReference>
<evidence type="ECO:0000313" key="15">
    <source>
        <dbReference type="EMBL" id="KAK5649232.1"/>
    </source>
</evidence>
<accession>A0AAN7ZPX3</accession>
<keyword evidence="11" id="KW-0966">Cell projection</keyword>
<dbReference type="GO" id="GO:0009887">
    <property type="term" value="P:animal organ morphogenesis"/>
    <property type="evidence" value="ECO:0007669"/>
    <property type="project" value="UniProtKB-ARBA"/>
</dbReference>
<dbReference type="InterPro" id="IPR011993">
    <property type="entry name" value="PH-like_dom_sf"/>
</dbReference>
<dbReference type="PRINTS" id="PR00661">
    <property type="entry name" value="ERMFAMILY"/>
</dbReference>
<evidence type="ECO:0000256" key="4">
    <source>
        <dbReference type="ARBA" id="ARBA00004536"/>
    </source>
</evidence>
<dbReference type="GO" id="GO:0016028">
    <property type="term" value="C:rhabdomere"/>
    <property type="evidence" value="ECO:0007669"/>
    <property type="project" value="UniProtKB-SubCell"/>
</dbReference>
<organism evidence="15 16">
    <name type="scientific">Pyrocoelia pectoralis</name>
    <dbReference type="NCBI Taxonomy" id="417401"/>
    <lineage>
        <taxon>Eukaryota</taxon>
        <taxon>Metazoa</taxon>
        <taxon>Ecdysozoa</taxon>
        <taxon>Arthropoda</taxon>
        <taxon>Hexapoda</taxon>
        <taxon>Insecta</taxon>
        <taxon>Pterygota</taxon>
        <taxon>Neoptera</taxon>
        <taxon>Endopterygota</taxon>
        <taxon>Coleoptera</taxon>
        <taxon>Polyphaga</taxon>
        <taxon>Elateriformia</taxon>
        <taxon>Elateroidea</taxon>
        <taxon>Lampyridae</taxon>
        <taxon>Lampyrinae</taxon>
        <taxon>Pyrocoelia</taxon>
    </lineage>
</organism>
<comment type="subcellular location">
    <subcellularLocation>
        <location evidence="4">Cell junction</location>
        <location evidence="4">Adherens junction</location>
    </subcellularLocation>
    <subcellularLocation>
        <location evidence="2">Cell membrane</location>
        <topology evidence="2">Peripheral membrane protein</topology>
    </subcellularLocation>
    <subcellularLocation>
        <location evidence="1">Cell projection</location>
        <location evidence="1">Microvillus</location>
    </subcellularLocation>
    <subcellularLocation>
        <location evidence="12">Cell projection</location>
        <location evidence="12">Rhabdomere</location>
    </subcellularLocation>
    <subcellularLocation>
        <location evidence="3">Cytoplasm</location>
        <location evidence="3">Cytoskeleton</location>
    </subcellularLocation>
</comment>
<evidence type="ECO:0000256" key="5">
    <source>
        <dbReference type="ARBA" id="ARBA00022025"/>
    </source>
</evidence>
<dbReference type="SUPFAM" id="SSF47031">
    <property type="entry name" value="Second domain of FERM"/>
    <property type="match status" value="1"/>
</dbReference>
<evidence type="ECO:0000256" key="7">
    <source>
        <dbReference type="ARBA" id="ARBA00022949"/>
    </source>
</evidence>
<dbReference type="AlphaFoldDB" id="A0AAN7ZPX3"/>
<dbReference type="CDD" id="cd13194">
    <property type="entry name" value="FERM_C_ERM"/>
    <property type="match status" value="1"/>
</dbReference>
<evidence type="ECO:0000256" key="8">
    <source>
        <dbReference type="ARBA" id="ARBA00023136"/>
    </source>
</evidence>
<comment type="caution">
    <text evidence="15">The sequence shown here is derived from an EMBL/GenBank/DDBJ whole genome shotgun (WGS) entry which is preliminary data.</text>
</comment>
<feature type="coiled-coil region" evidence="13">
    <location>
        <begin position="303"/>
        <end position="524"/>
    </location>
</feature>
<dbReference type="InterPro" id="IPR000299">
    <property type="entry name" value="FERM_domain"/>
</dbReference>
<dbReference type="EMBL" id="JAVRBK010000001">
    <property type="protein sequence ID" value="KAK5649232.1"/>
    <property type="molecule type" value="Genomic_DNA"/>
</dbReference>
<evidence type="ECO:0000256" key="9">
    <source>
        <dbReference type="ARBA" id="ARBA00023203"/>
    </source>
</evidence>
<keyword evidence="7" id="KW-0965">Cell junction</keyword>
<dbReference type="Gene3D" id="1.20.5.450">
    <property type="match status" value="1"/>
</dbReference>
<dbReference type="PRINTS" id="PR00935">
    <property type="entry name" value="BAND41"/>
</dbReference>
<evidence type="ECO:0000256" key="6">
    <source>
        <dbReference type="ARBA" id="ARBA00022475"/>
    </source>
</evidence>
<reference evidence="15 16" key="1">
    <citation type="journal article" date="2024" name="Insects">
        <title>An Improved Chromosome-Level Genome Assembly of the Firefly Pyrocoelia pectoralis.</title>
        <authorList>
            <person name="Fu X."/>
            <person name="Meyer-Rochow V.B."/>
            <person name="Ballantyne L."/>
            <person name="Zhu X."/>
        </authorList>
    </citation>
    <scope>NUCLEOTIDE SEQUENCE [LARGE SCALE GENOMIC DNA]</scope>
    <source>
        <strain evidence="15">XCY_ONT2</strain>
    </source>
</reference>
<dbReference type="Pfam" id="PF09380">
    <property type="entry name" value="FERM_C"/>
    <property type="match status" value="1"/>
</dbReference>
<dbReference type="Pfam" id="PF00769">
    <property type="entry name" value="ERM_C"/>
    <property type="match status" value="1"/>
</dbReference>
<dbReference type="InterPro" id="IPR018979">
    <property type="entry name" value="FERM_N"/>
</dbReference>
<feature type="domain" description="FERM" evidence="14">
    <location>
        <begin position="17"/>
        <end position="305"/>
    </location>
</feature>
<evidence type="ECO:0000259" key="14">
    <source>
        <dbReference type="PROSITE" id="PS50057"/>
    </source>
</evidence>
<dbReference type="InterPro" id="IPR011259">
    <property type="entry name" value="ERM_C_dom"/>
</dbReference>
<keyword evidence="10" id="KW-0206">Cytoskeleton</keyword>
<dbReference type="PROSITE" id="PS50057">
    <property type="entry name" value="FERM_3"/>
    <property type="match status" value="1"/>
</dbReference>
<evidence type="ECO:0000256" key="10">
    <source>
        <dbReference type="ARBA" id="ARBA00023212"/>
    </source>
</evidence>
<evidence type="ECO:0000313" key="16">
    <source>
        <dbReference type="Proteomes" id="UP001329430"/>
    </source>
</evidence>
<dbReference type="GO" id="GO:0005886">
    <property type="term" value="C:plasma membrane"/>
    <property type="evidence" value="ECO:0007669"/>
    <property type="project" value="UniProtKB-SubCell"/>
</dbReference>
<dbReference type="Gene3D" id="3.10.20.90">
    <property type="entry name" value="Phosphatidylinositol 3-kinase Catalytic Subunit, Chain A, domain 1"/>
    <property type="match status" value="1"/>
</dbReference>
<dbReference type="GO" id="GO:0005856">
    <property type="term" value="C:cytoskeleton"/>
    <property type="evidence" value="ECO:0007669"/>
    <property type="project" value="UniProtKB-SubCell"/>
</dbReference>
<dbReference type="InterPro" id="IPR019749">
    <property type="entry name" value="Band_41_domain"/>
</dbReference>
<dbReference type="SMART" id="SM01196">
    <property type="entry name" value="FERM_C"/>
    <property type="match status" value="1"/>
</dbReference>
<dbReference type="Pfam" id="PF00373">
    <property type="entry name" value="FERM_M"/>
    <property type="match status" value="1"/>
</dbReference>
<dbReference type="GO" id="GO:0003779">
    <property type="term" value="F:actin binding"/>
    <property type="evidence" value="ECO:0007669"/>
    <property type="project" value="UniProtKB-KW"/>
</dbReference>
<keyword evidence="10" id="KW-0963">Cytoplasm</keyword>
<gene>
    <name evidence="15" type="ORF">RI129_000261</name>
</gene>
<protein>
    <recommendedName>
        <fullName evidence="5">Moesin/ezrin/radixin homolog 1</fullName>
    </recommendedName>
</protein>
<dbReference type="InterPro" id="IPR018980">
    <property type="entry name" value="FERM_PH-like_C"/>
</dbReference>
<dbReference type="GO" id="GO:0005912">
    <property type="term" value="C:adherens junction"/>
    <property type="evidence" value="ECO:0007669"/>
    <property type="project" value="UniProtKB-SubCell"/>
</dbReference>
<evidence type="ECO:0000256" key="12">
    <source>
        <dbReference type="ARBA" id="ARBA00043944"/>
    </source>
</evidence>
<dbReference type="InterPro" id="IPR046810">
    <property type="entry name" value="ERM_helical"/>
</dbReference>
<dbReference type="Gene3D" id="1.20.80.10">
    <property type="match status" value="1"/>
</dbReference>
<dbReference type="CDD" id="cd14473">
    <property type="entry name" value="FERM_B-lobe"/>
    <property type="match status" value="1"/>
</dbReference>
<evidence type="ECO:0000256" key="3">
    <source>
        <dbReference type="ARBA" id="ARBA00004245"/>
    </source>
</evidence>
<keyword evidence="6" id="KW-1003">Cell membrane</keyword>
<dbReference type="InterPro" id="IPR041789">
    <property type="entry name" value="ERM_FERM_C"/>
</dbReference>
<keyword evidence="9" id="KW-0009">Actin-binding</keyword>
<dbReference type="GO" id="GO:0005902">
    <property type="term" value="C:microvillus"/>
    <property type="evidence" value="ECO:0007669"/>
    <property type="project" value="UniProtKB-SubCell"/>
</dbReference>
<dbReference type="SUPFAM" id="SSF50729">
    <property type="entry name" value="PH domain-like"/>
    <property type="match status" value="1"/>
</dbReference>
<keyword evidence="16" id="KW-1185">Reference proteome</keyword>
<evidence type="ECO:0000256" key="13">
    <source>
        <dbReference type="SAM" id="Coils"/>
    </source>
</evidence>
<dbReference type="SMART" id="SM00295">
    <property type="entry name" value="B41"/>
    <property type="match status" value="1"/>
</dbReference>